<sequence>MEDPNHCNNHFAGAQERVSKRSYLQRIVDYITGNGKIQNIYIYPDISVEQGSKTLDILSYKEESGRAKLDIKLPTGFKFKYFSKTQTGTEFQAELVNLYVLNENAVQCKGRTEKKKRQTYENVVTEGQTTFIDNNIQDNPHFPHLDNFQSLLDGNLCQSMQFQNVSAGSCRARKEQEKGSSMAMSYRGEEARLKSYSTEQLYIDQQACLLISLKYSKGNMQRRKTCILFMCRDKMYSPSAFLQKVQGQGLEEFNQAIYVTAFSETDGYLNIEFMKGISKELAISIAKVIQNNSLDLELMRLADILRLFETNDNCEQTNLLWSDINPEDSITDPGKDNDNHFNDITDNCIQNNGMNNNQESTDWLIKHHVNDKTDSNALLSDRNKSVEPKILNVDNNNTEKELRNNTGLRTQWTDRSKMKNSKVRTQSKPVRELKIFLQSVEVDLRGLVNEYFEDNMIRQAVYGFCSQDFDRRIKTSFDRPNVPWPSMHPLLPYKLRYLDENEETSHWYTNKEQYDEVQNELNTENRDNYSSDAGTDQYDSCTSDFTDEIDKDNDQDDD</sequence>
<dbReference type="Proteomes" id="UP000507470">
    <property type="component" value="Unassembled WGS sequence"/>
</dbReference>
<organism evidence="2 3">
    <name type="scientific">Mytilus coruscus</name>
    <name type="common">Sea mussel</name>
    <dbReference type="NCBI Taxonomy" id="42192"/>
    <lineage>
        <taxon>Eukaryota</taxon>
        <taxon>Metazoa</taxon>
        <taxon>Spiralia</taxon>
        <taxon>Lophotrochozoa</taxon>
        <taxon>Mollusca</taxon>
        <taxon>Bivalvia</taxon>
        <taxon>Autobranchia</taxon>
        <taxon>Pteriomorphia</taxon>
        <taxon>Mytilida</taxon>
        <taxon>Mytiloidea</taxon>
        <taxon>Mytilidae</taxon>
        <taxon>Mytilinae</taxon>
        <taxon>Mytilus</taxon>
    </lineage>
</organism>
<proteinExistence type="predicted"/>
<feature type="region of interest" description="Disordered" evidence="1">
    <location>
        <begin position="520"/>
        <end position="558"/>
    </location>
</feature>
<gene>
    <name evidence="2" type="ORF">MCOR_37087</name>
</gene>
<name>A0A6J8D770_MYTCO</name>
<feature type="compositionally biased region" description="Acidic residues" evidence="1">
    <location>
        <begin position="545"/>
        <end position="558"/>
    </location>
</feature>
<protein>
    <submittedName>
        <fullName evidence="2">Uncharacterized protein</fullName>
    </submittedName>
</protein>
<dbReference type="OrthoDB" id="6110709at2759"/>
<evidence type="ECO:0000313" key="2">
    <source>
        <dbReference type="EMBL" id="CAC5403182.1"/>
    </source>
</evidence>
<evidence type="ECO:0000313" key="3">
    <source>
        <dbReference type="Proteomes" id="UP000507470"/>
    </source>
</evidence>
<reference evidence="2 3" key="1">
    <citation type="submission" date="2020-06" db="EMBL/GenBank/DDBJ databases">
        <authorList>
            <person name="Li R."/>
            <person name="Bekaert M."/>
        </authorList>
    </citation>
    <scope>NUCLEOTIDE SEQUENCE [LARGE SCALE GENOMIC DNA]</scope>
    <source>
        <strain evidence="3">wild</strain>
    </source>
</reference>
<keyword evidence="3" id="KW-1185">Reference proteome</keyword>
<accession>A0A6J8D770</accession>
<evidence type="ECO:0000256" key="1">
    <source>
        <dbReference type="SAM" id="MobiDB-lite"/>
    </source>
</evidence>
<dbReference type="AlphaFoldDB" id="A0A6J8D770"/>
<dbReference type="EMBL" id="CACVKT020006694">
    <property type="protein sequence ID" value="CAC5403182.1"/>
    <property type="molecule type" value="Genomic_DNA"/>
</dbReference>
<feature type="compositionally biased region" description="Polar residues" evidence="1">
    <location>
        <begin position="530"/>
        <end position="544"/>
    </location>
</feature>